<evidence type="ECO:0000313" key="1">
    <source>
        <dbReference type="EMBL" id="CAG2055123.1"/>
    </source>
</evidence>
<dbReference type="SUPFAM" id="SSF63737">
    <property type="entry name" value="Leukotriene A4 hydrolase N-terminal domain"/>
    <property type="match status" value="1"/>
</dbReference>
<reference evidence="1" key="1">
    <citation type="submission" date="2021-03" db="EMBL/GenBank/DDBJ databases">
        <authorList>
            <person name="Tran Van P."/>
        </authorList>
    </citation>
    <scope>NUCLEOTIDE SEQUENCE</scope>
</reference>
<evidence type="ECO:0000313" key="2">
    <source>
        <dbReference type="Proteomes" id="UP001153148"/>
    </source>
</evidence>
<sequence length="142" mass="15878">MANGPLSPGDPHSFSRPDDVAVNHMHLSLEVDFERNTLSGFVDLTVDRKLKKATTLHRVLLPIWAIRLSTKYANVLRIGKFEFKEVNPHLRGGRVENNLGPLLLRSPDRDLKPRISPSLAFKLNTKTSASANYVTKAGFFSN</sequence>
<dbReference type="Proteomes" id="UP001153148">
    <property type="component" value="Unassembled WGS sequence"/>
</dbReference>
<name>A0ABN7NGW9_TIMPD</name>
<proteinExistence type="predicted"/>
<protein>
    <submittedName>
        <fullName evidence="1">Uncharacterized protein</fullName>
    </submittedName>
</protein>
<accession>A0ABN7NGW9</accession>
<keyword evidence="2" id="KW-1185">Reference proteome</keyword>
<comment type="caution">
    <text evidence="1">The sequence shown here is derived from an EMBL/GenBank/DDBJ whole genome shotgun (WGS) entry which is preliminary data.</text>
</comment>
<dbReference type="InterPro" id="IPR042097">
    <property type="entry name" value="Aminopeptidase_N-like_N_sf"/>
</dbReference>
<gene>
    <name evidence="1" type="ORF">TPAB3V08_LOCUS2133</name>
</gene>
<organism evidence="1 2">
    <name type="scientific">Timema podura</name>
    <name type="common">Walking stick</name>
    <dbReference type="NCBI Taxonomy" id="61482"/>
    <lineage>
        <taxon>Eukaryota</taxon>
        <taxon>Metazoa</taxon>
        <taxon>Ecdysozoa</taxon>
        <taxon>Arthropoda</taxon>
        <taxon>Hexapoda</taxon>
        <taxon>Insecta</taxon>
        <taxon>Pterygota</taxon>
        <taxon>Neoptera</taxon>
        <taxon>Polyneoptera</taxon>
        <taxon>Phasmatodea</taxon>
        <taxon>Timematodea</taxon>
        <taxon>Timematoidea</taxon>
        <taxon>Timematidae</taxon>
        <taxon>Timema</taxon>
    </lineage>
</organism>
<dbReference type="EMBL" id="CAJPIN010002112">
    <property type="protein sequence ID" value="CAG2055123.1"/>
    <property type="molecule type" value="Genomic_DNA"/>
</dbReference>